<dbReference type="GO" id="GO:0030322">
    <property type="term" value="P:stabilization of membrane potential"/>
    <property type="evidence" value="ECO:0007669"/>
    <property type="project" value="TreeGrafter"/>
</dbReference>
<accession>A0AAV2TLL1</accession>
<evidence type="ECO:0000256" key="10">
    <source>
        <dbReference type="SAM" id="Phobius"/>
    </source>
</evidence>
<feature type="transmembrane region" description="Helical" evidence="10">
    <location>
        <begin position="283"/>
        <end position="306"/>
    </location>
</feature>
<evidence type="ECO:0000313" key="12">
    <source>
        <dbReference type="EMBL" id="CAL5138140.1"/>
    </source>
</evidence>
<keyword evidence="3 8" id="KW-0812">Transmembrane</keyword>
<keyword evidence="2 8" id="KW-0813">Transport</keyword>
<evidence type="ECO:0000256" key="5">
    <source>
        <dbReference type="ARBA" id="ARBA00023065"/>
    </source>
</evidence>
<evidence type="ECO:0000256" key="3">
    <source>
        <dbReference type="ARBA" id="ARBA00022692"/>
    </source>
</evidence>
<dbReference type="Gene3D" id="1.10.287.70">
    <property type="match status" value="1"/>
</dbReference>
<dbReference type="Proteomes" id="UP001497525">
    <property type="component" value="Unassembled WGS sequence"/>
</dbReference>
<feature type="transmembrane region" description="Helical" evidence="10">
    <location>
        <begin position="318"/>
        <end position="338"/>
    </location>
</feature>
<dbReference type="PANTHER" id="PTHR11003:SF334">
    <property type="entry name" value="FI03418P"/>
    <property type="match status" value="1"/>
</dbReference>
<evidence type="ECO:0000256" key="2">
    <source>
        <dbReference type="ARBA" id="ARBA00022448"/>
    </source>
</evidence>
<dbReference type="EMBL" id="CAXLJL010000478">
    <property type="protein sequence ID" value="CAL5138140.1"/>
    <property type="molecule type" value="Genomic_DNA"/>
</dbReference>
<feature type="transmembrane region" description="Helical" evidence="10">
    <location>
        <begin position="44"/>
        <end position="67"/>
    </location>
</feature>
<gene>
    <name evidence="12" type="ORF">CDAUBV1_LOCUS12755</name>
</gene>
<reference evidence="12" key="1">
    <citation type="submission" date="2024-06" db="EMBL/GenBank/DDBJ databases">
        <authorList>
            <person name="Liu X."/>
            <person name="Lenzi L."/>
            <person name="Haldenby T S."/>
            <person name="Uol C."/>
        </authorList>
    </citation>
    <scope>NUCLEOTIDE SEQUENCE</scope>
</reference>
<feature type="transmembrane region" description="Helical" evidence="10">
    <location>
        <begin position="350"/>
        <end position="371"/>
    </location>
</feature>
<evidence type="ECO:0000259" key="11">
    <source>
        <dbReference type="Pfam" id="PF07885"/>
    </source>
</evidence>
<keyword evidence="4 10" id="KW-1133">Transmembrane helix</keyword>
<dbReference type="PRINTS" id="PR01333">
    <property type="entry name" value="2POREKCHANEL"/>
</dbReference>
<organism evidence="12 13">
    <name type="scientific">Calicophoron daubneyi</name>
    <name type="common">Rumen fluke</name>
    <name type="synonym">Paramphistomum daubneyi</name>
    <dbReference type="NCBI Taxonomy" id="300641"/>
    <lineage>
        <taxon>Eukaryota</taxon>
        <taxon>Metazoa</taxon>
        <taxon>Spiralia</taxon>
        <taxon>Lophotrochozoa</taxon>
        <taxon>Platyhelminthes</taxon>
        <taxon>Trematoda</taxon>
        <taxon>Digenea</taxon>
        <taxon>Plagiorchiida</taxon>
        <taxon>Pronocephalata</taxon>
        <taxon>Paramphistomoidea</taxon>
        <taxon>Paramphistomidae</taxon>
        <taxon>Calicophoron</taxon>
    </lineage>
</organism>
<feature type="transmembrane region" description="Helical" evidence="10">
    <location>
        <begin position="156"/>
        <end position="175"/>
    </location>
</feature>
<evidence type="ECO:0000256" key="6">
    <source>
        <dbReference type="ARBA" id="ARBA00023136"/>
    </source>
</evidence>
<dbReference type="PANTHER" id="PTHR11003">
    <property type="entry name" value="POTASSIUM CHANNEL, SUBFAMILY K"/>
    <property type="match status" value="1"/>
</dbReference>
<evidence type="ECO:0000313" key="13">
    <source>
        <dbReference type="Proteomes" id="UP001497525"/>
    </source>
</evidence>
<feature type="compositionally biased region" description="Basic and acidic residues" evidence="9">
    <location>
        <begin position="440"/>
        <end position="450"/>
    </location>
</feature>
<comment type="similarity">
    <text evidence="8">Belongs to the two pore domain potassium channel (TC 1.A.1.8) family.</text>
</comment>
<dbReference type="AlphaFoldDB" id="A0AAV2TLL1"/>
<keyword evidence="7 8" id="KW-0407">Ion channel</keyword>
<dbReference type="SUPFAM" id="SSF81324">
    <property type="entry name" value="Voltage-gated potassium channels"/>
    <property type="match status" value="2"/>
</dbReference>
<comment type="subcellular location">
    <subcellularLocation>
        <location evidence="1">Membrane</location>
        <topology evidence="1">Multi-pass membrane protein</topology>
    </subcellularLocation>
</comment>
<feature type="domain" description="Potassium channel" evidence="11">
    <location>
        <begin position="145"/>
        <end position="208"/>
    </location>
</feature>
<evidence type="ECO:0000256" key="8">
    <source>
        <dbReference type="RuleBase" id="RU003857"/>
    </source>
</evidence>
<evidence type="ECO:0000256" key="7">
    <source>
        <dbReference type="ARBA" id="ARBA00023303"/>
    </source>
</evidence>
<feature type="transmembrane region" description="Helical" evidence="10">
    <location>
        <begin position="187"/>
        <end position="205"/>
    </location>
</feature>
<keyword evidence="6 10" id="KW-0472">Membrane</keyword>
<protein>
    <recommendedName>
        <fullName evidence="11">Potassium channel domain-containing protein</fullName>
    </recommendedName>
</protein>
<keyword evidence="5 8" id="KW-0406">Ion transport</keyword>
<feature type="region of interest" description="Disordered" evidence="9">
    <location>
        <begin position="436"/>
        <end position="460"/>
    </location>
</feature>
<dbReference type="GO" id="GO:0015271">
    <property type="term" value="F:outward rectifier potassium channel activity"/>
    <property type="evidence" value="ECO:0007669"/>
    <property type="project" value="TreeGrafter"/>
</dbReference>
<dbReference type="InterPro" id="IPR003280">
    <property type="entry name" value="2pore_dom_K_chnl"/>
</dbReference>
<sequence>MAMCDQEDQFNFGTGGISASVVDEHGNSVALKARKQKSKPGSHFIRIVTNILKHIGLLGLVVGYMFAGGYLFQALEQSNEVSVCEQKMTNYLDQLNVSSSRLLASASALTGDRAQLEQLIKETLVTFADQMFVLNFQPSTNCSDILNTEKGSQWNLANSVFFSATLITTIGYGNIAPGTFWGRITCVIYSLVGIPLMLVYLAIIGNSLAEGFRFIYVNIICCRCFYDFIRRRHQKRREMLMQWEDNLREHEAEEARRRGLPVPLKKTLIVEDDEPLDDASGEIVAVPLSISVIVLAVYVIFGAAIFCTWEEEWSLIDSAYYSFITISTIGLGDLVLGAGRLTEPGTTVELIFGGVYIAIGLAFLSMCINLLQEEVAAKIAYLKECFSHNSDGDDEEVNCDAKNLDTDQNPEFFGQGQTQDDKDGFENYAFDGGVKLGSPKQRDKELKPSDEPILNLQLEK</sequence>
<dbReference type="InterPro" id="IPR013099">
    <property type="entry name" value="K_chnl_dom"/>
</dbReference>
<proteinExistence type="inferred from homology"/>
<evidence type="ECO:0000256" key="9">
    <source>
        <dbReference type="SAM" id="MobiDB-lite"/>
    </source>
</evidence>
<evidence type="ECO:0000256" key="4">
    <source>
        <dbReference type="ARBA" id="ARBA00022989"/>
    </source>
</evidence>
<dbReference type="GO" id="GO:0022841">
    <property type="term" value="F:potassium ion leak channel activity"/>
    <property type="evidence" value="ECO:0007669"/>
    <property type="project" value="TreeGrafter"/>
</dbReference>
<name>A0AAV2TLL1_CALDB</name>
<feature type="domain" description="Potassium channel" evidence="11">
    <location>
        <begin position="293"/>
        <end position="374"/>
    </location>
</feature>
<dbReference type="Pfam" id="PF07885">
    <property type="entry name" value="Ion_trans_2"/>
    <property type="match status" value="2"/>
</dbReference>
<comment type="caution">
    <text evidence="12">The sequence shown here is derived from an EMBL/GenBank/DDBJ whole genome shotgun (WGS) entry which is preliminary data.</text>
</comment>
<dbReference type="GO" id="GO:0005886">
    <property type="term" value="C:plasma membrane"/>
    <property type="evidence" value="ECO:0007669"/>
    <property type="project" value="TreeGrafter"/>
</dbReference>
<evidence type="ECO:0000256" key="1">
    <source>
        <dbReference type="ARBA" id="ARBA00004141"/>
    </source>
</evidence>